<name>G0U7R4_TRYVY</name>
<keyword evidence="1" id="KW-1133">Transmembrane helix</keyword>
<sequence length="125" mass="14301">MEVTWNGVHRHHSTCPTQRYTFYCLVCLFLFYFIQILLPLTFSKYKSATAACRCWGSWMRELYDFGVQDDCAGDGGGLVEYEYTVCTRVDARACAYAAPAGPAPLFILFYFILFLLSCPVRCPCR</sequence>
<reference evidence="2" key="1">
    <citation type="journal article" date="2012" name="Proc. Natl. Acad. Sci. U.S.A.">
        <title>Antigenic diversity is generated by distinct evolutionary mechanisms in African trypanosome species.</title>
        <authorList>
            <person name="Jackson A.P."/>
            <person name="Berry A."/>
            <person name="Aslett M."/>
            <person name="Allison H.C."/>
            <person name="Burton P."/>
            <person name="Vavrova-Anderson J."/>
            <person name="Brown R."/>
            <person name="Browne H."/>
            <person name="Corton N."/>
            <person name="Hauser H."/>
            <person name="Gamble J."/>
            <person name="Gilderthorp R."/>
            <person name="Marcello L."/>
            <person name="McQuillan J."/>
            <person name="Otto T.D."/>
            <person name="Quail M.A."/>
            <person name="Sanders M.J."/>
            <person name="van Tonder A."/>
            <person name="Ginger M.L."/>
            <person name="Field M.C."/>
            <person name="Barry J.D."/>
            <person name="Hertz-Fowler C."/>
            <person name="Berriman M."/>
        </authorList>
    </citation>
    <scope>NUCLEOTIDE SEQUENCE</scope>
    <source>
        <strain evidence="2">Y486</strain>
    </source>
</reference>
<feature type="transmembrane region" description="Helical" evidence="1">
    <location>
        <begin position="93"/>
        <end position="116"/>
    </location>
</feature>
<dbReference type="VEuPathDB" id="TriTrypDB:TvY486_1009670"/>
<evidence type="ECO:0000256" key="1">
    <source>
        <dbReference type="SAM" id="Phobius"/>
    </source>
</evidence>
<organism evidence="2">
    <name type="scientific">Trypanosoma vivax (strain Y486)</name>
    <dbReference type="NCBI Taxonomy" id="1055687"/>
    <lineage>
        <taxon>Eukaryota</taxon>
        <taxon>Discoba</taxon>
        <taxon>Euglenozoa</taxon>
        <taxon>Kinetoplastea</taxon>
        <taxon>Metakinetoplastina</taxon>
        <taxon>Trypanosomatida</taxon>
        <taxon>Trypanosomatidae</taxon>
        <taxon>Trypanosoma</taxon>
        <taxon>Duttonella</taxon>
    </lineage>
</organism>
<feature type="transmembrane region" description="Helical" evidence="1">
    <location>
        <begin position="20"/>
        <end position="38"/>
    </location>
</feature>
<dbReference type="AlphaFoldDB" id="G0U7R4"/>
<keyword evidence="1" id="KW-0812">Transmembrane</keyword>
<accession>G0U7R4</accession>
<keyword evidence="1" id="KW-0472">Membrane</keyword>
<evidence type="ECO:0000313" key="2">
    <source>
        <dbReference type="EMBL" id="CCC51922.1"/>
    </source>
</evidence>
<gene>
    <name evidence="2" type="ORF">TVY486_1009670</name>
</gene>
<dbReference type="EMBL" id="HE573026">
    <property type="protein sequence ID" value="CCC51922.1"/>
    <property type="molecule type" value="Genomic_DNA"/>
</dbReference>
<protein>
    <submittedName>
        <fullName evidence="2">Uncharacterized protein</fullName>
    </submittedName>
</protein>
<proteinExistence type="predicted"/>